<dbReference type="AlphaFoldDB" id="A0A9D4TJ69"/>
<dbReference type="PANTHER" id="PTHR21236">
    <property type="entry name" value="GOLGI MEMBRANE PROTEIN YIP1"/>
    <property type="match status" value="1"/>
</dbReference>
<proteinExistence type="inferred from homology"/>
<feature type="transmembrane region" description="Helical" evidence="7">
    <location>
        <begin position="219"/>
        <end position="236"/>
    </location>
</feature>
<keyword evidence="4 7" id="KW-1133">Transmembrane helix</keyword>
<keyword evidence="9" id="KW-1185">Reference proteome</keyword>
<sequence length="237" mass="25633">MSEWNVPGPYQQQQRPVAPGQPAGAGSGVEWYSGGAQQYAATSYSYEVPRGGRSAAAYGSFEDEAPLLEELGIDIPAILSRTRSILTLRLSGHDMDHLDLGGPLIFMAMLGAAHLLVGKMHFGYILGWMVVGSMLLWFVLNSITGTEDPDAKSLDLYSCTCLMGYSLLPLVGHAFLALAVPRRSLPMIAAAVVAVLWASHTAAKLFVRRSPLLDGQHLVVLYPCLLMYTSFALLSLY</sequence>
<gene>
    <name evidence="8" type="ORF">D9Q98_006962</name>
</gene>
<evidence type="ECO:0000256" key="5">
    <source>
        <dbReference type="ARBA" id="ARBA00023136"/>
    </source>
</evidence>
<evidence type="ECO:0000256" key="6">
    <source>
        <dbReference type="SAM" id="MobiDB-lite"/>
    </source>
</evidence>
<dbReference type="GO" id="GO:0048280">
    <property type="term" value="P:vesicle fusion with Golgi apparatus"/>
    <property type="evidence" value="ECO:0007669"/>
    <property type="project" value="TreeGrafter"/>
</dbReference>
<feature type="transmembrane region" description="Helical" evidence="7">
    <location>
        <begin position="185"/>
        <end position="207"/>
    </location>
</feature>
<dbReference type="InterPro" id="IPR045231">
    <property type="entry name" value="Yip1/4-like"/>
</dbReference>
<feature type="transmembrane region" description="Helical" evidence="7">
    <location>
        <begin position="123"/>
        <end position="144"/>
    </location>
</feature>
<comment type="caution">
    <text evidence="8">The sequence shown here is derived from an EMBL/GenBank/DDBJ whole genome shotgun (WGS) entry which is preliminary data.</text>
</comment>
<dbReference type="PANTHER" id="PTHR21236:SF2">
    <property type="entry name" value="PROTEIN YIPF"/>
    <property type="match status" value="1"/>
</dbReference>
<keyword evidence="3 7" id="KW-0812">Transmembrane</keyword>
<evidence type="ECO:0000256" key="1">
    <source>
        <dbReference type="ARBA" id="ARBA00004141"/>
    </source>
</evidence>
<feature type="transmembrane region" description="Helical" evidence="7">
    <location>
        <begin position="156"/>
        <end position="179"/>
    </location>
</feature>
<protein>
    <recommendedName>
        <fullName evidence="10">Protein YIP</fullName>
    </recommendedName>
</protein>
<evidence type="ECO:0000313" key="9">
    <source>
        <dbReference type="Proteomes" id="UP001055712"/>
    </source>
</evidence>
<dbReference type="EMBL" id="SIDB01000010">
    <property type="protein sequence ID" value="KAI3427020.1"/>
    <property type="molecule type" value="Genomic_DNA"/>
</dbReference>
<feature type="transmembrane region" description="Helical" evidence="7">
    <location>
        <begin position="98"/>
        <end position="117"/>
    </location>
</feature>
<organism evidence="8 9">
    <name type="scientific">Chlorella vulgaris</name>
    <name type="common">Green alga</name>
    <dbReference type="NCBI Taxonomy" id="3077"/>
    <lineage>
        <taxon>Eukaryota</taxon>
        <taxon>Viridiplantae</taxon>
        <taxon>Chlorophyta</taxon>
        <taxon>core chlorophytes</taxon>
        <taxon>Trebouxiophyceae</taxon>
        <taxon>Chlorellales</taxon>
        <taxon>Chlorellaceae</taxon>
        <taxon>Chlorella clade</taxon>
        <taxon>Chlorella</taxon>
    </lineage>
</organism>
<evidence type="ECO:0000256" key="2">
    <source>
        <dbReference type="ARBA" id="ARBA00010596"/>
    </source>
</evidence>
<evidence type="ECO:0000313" key="8">
    <source>
        <dbReference type="EMBL" id="KAI3427020.1"/>
    </source>
</evidence>
<reference evidence="8" key="1">
    <citation type="journal article" date="2019" name="Plant J.">
        <title>Chlorella vulgaris genome assembly and annotation reveals the molecular basis for metabolic acclimation to high light conditions.</title>
        <authorList>
            <person name="Cecchin M."/>
            <person name="Marcolungo L."/>
            <person name="Rossato M."/>
            <person name="Girolomoni L."/>
            <person name="Cosentino E."/>
            <person name="Cuine S."/>
            <person name="Li-Beisson Y."/>
            <person name="Delledonne M."/>
            <person name="Ballottari M."/>
        </authorList>
    </citation>
    <scope>NUCLEOTIDE SEQUENCE</scope>
    <source>
        <strain evidence="8">211/11P</strain>
    </source>
</reference>
<keyword evidence="5 7" id="KW-0472">Membrane</keyword>
<accession>A0A9D4TJ69</accession>
<dbReference type="OrthoDB" id="440385at2759"/>
<dbReference type="GO" id="GO:0006888">
    <property type="term" value="P:endoplasmic reticulum to Golgi vesicle-mediated transport"/>
    <property type="evidence" value="ECO:0007669"/>
    <property type="project" value="InterPro"/>
</dbReference>
<comment type="subcellular location">
    <subcellularLocation>
        <location evidence="1">Membrane</location>
        <topology evidence="1">Multi-pass membrane protein</topology>
    </subcellularLocation>
</comment>
<dbReference type="GO" id="GO:0005802">
    <property type="term" value="C:trans-Golgi network"/>
    <property type="evidence" value="ECO:0007669"/>
    <property type="project" value="TreeGrafter"/>
</dbReference>
<evidence type="ECO:0000256" key="7">
    <source>
        <dbReference type="SAM" id="Phobius"/>
    </source>
</evidence>
<evidence type="ECO:0000256" key="4">
    <source>
        <dbReference type="ARBA" id="ARBA00022989"/>
    </source>
</evidence>
<evidence type="ECO:0008006" key="10">
    <source>
        <dbReference type="Google" id="ProtNLM"/>
    </source>
</evidence>
<name>A0A9D4TJ69_CHLVU</name>
<feature type="region of interest" description="Disordered" evidence="6">
    <location>
        <begin position="1"/>
        <end position="24"/>
    </location>
</feature>
<evidence type="ECO:0000256" key="3">
    <source>
        <dbReference type="ARBA" id="ARBA00022692"/>
    </source>
</evidence>
<reference evidence="8" key="2">
    <citation type="submission" date="2020-11" db="EMBL/GenBank/DDBJ databases">
        <authorList>
            <person name="Cecchin M."/>
            <person name="Marcolungo L."/>
            <person name="Rossato M."/>
            <person name="Girolomoni L."/>
            <person name="Cosentino E."/>
            <person name="Cuine S."/>
            <person name="Li-Beisson Y."/>
            <person name="Delledonne M."/>
            <person name="Ballottari M."/>
        </authorList>
    </citation>
    <scope>NUCLEOTIDE SEQUENCE</scope>
    <source>
        <strain evidence="8">211/11P</strain>
        <tissue evidence="8">Whole cell</tissue>
    </source>
</reference>
<dbReference type="GO" id="GO:0016020">
    <property type="term" value="C:membrane"/>
    <property type="evidence" value="ECO:0007669"/>
    <property type="project" value="UniProtKB-SubCell"/>
</dbReference>
<dbReference type="Proteomes" id="UP001055712">
    <property type="component" value="Unassembled WGS sequence"/>
</dbReference>
<comment type="similarity">
    <text evidence="2">Belongs to the YIP1 family.</text>
</comment>